<dbReference type="Pfam" id="PF02754">
    <property type="entry name" value="CCG"/>
    <property type="match status" value="2"/>
</dbReference>
<keyword evidence="1" id="KW-0004">4Fe-4S</keyword>
<keyword evidence="4" id="KW-0408">Iron</keyword>
<dbReference type="InterPro" id="IPR004017">
    <property type="entry name" value="Cys_rich_dom"/>
</dbReference>
<feature type="non-terminal residue" evidence="7">
    <location>
        <position position="1"/>
    </location>
</feature>
<evidence type="ECO:0000256" key="2">
    <source>
        <dbReference type="ARBA" id="ARBA00022723"/>
    </source>
</evidence>
<dbReference type="PANTHER" id="PTHR32479">
    <property type="entry name" value="GLYCOLATE OXIDASE IRON-SULFUR SUBUNIT"/>
    <property type="match status" value="1"/>
</dbReference>
<keyword evidence="5" id="KW-0411">Iron-sulfur</keyword>
<evidence type="ECO:0000256" key="1">
    <source>
        <dbReference type="ARBA" id="ARBA00022485"/>
    </source>
</evidence>
<feature type="domain" description="Cysteine-rich" evidence="6">
    <location>
        <begin position="132"/>
        <end position="215"/>
    </location>
</feature>
<comment type="caution">
    <text evidence="7">The sequence shown here is derived from an EMBL/GenBank/DDBJ whole genome shotgun (WGS) entry which is preliminary data.</text>
</comment>
<name>X1TDD5_9ZZZZ</name>
<dbReference type="GO" id="GO:0016491">
    <property type="term" value="F:oxidoreductase activity"/>
    <property type="evidence" value="ECO:0007669"/>
    <property type="project" value="UniProtKB-ARBA"/>
</dbReference>
<accession>X1TDD5</accession>
<evidence type="ECO:0000256" key="5">
    <source>
        <dbReference type="ARBA" id="ARBA00023014"/>
    </source>
</evidence>
<dbReference type="GO" id="GO:0046872">
    <property type="term" value="F:metal ion binding"/>
    <property type="evidence" value="ECO:0007669"/>
    <property type="project" value="UniProtKB-KW"/>
</dbReference>
<organism evidence="7">
    <name type="scientific">marine sediment metagenome</name>
    <dbReference type="NCBI Taxonomy" id="412755"/>
    <lineage>
        <taxon>unclassified sequences</taxon>
        <taxon>metagenomes</taxon>
        <taxon>ecological metagenomes</taxon>
    </lineage>
</organism>
<sequence>AIKLLEKFGYETELISGYCCGEPAFARGFKAEGEAKLKESITGLKEYVNSETPVIFTSPSCMLPFFDHSEKFFNKNEIKKMKRYFYEGTSFLKEELLRIKDNFIAEIKADSEHQLLEQVSRKFFNNIELRIAVQIPCHLKVLKEEDSLIEFIRMLPVADITELKTNCCGFGGSRGFEKKWAEHAEKIGEALADEICTVKPDIIVSPCVTCRLQMRKLLGIKTMFS</sequence>
<evidence type="ECO:0000256" key="4">
    <source>
        <dbReference type="ARBA" id="ARBA00023004"/>
    </source>
</evidence>
<reference evidence="7" key="1">
    <citation type="journal article" date="2014" name="Front. Microbiol.">
        <title>High frequency of phylogenetically diverse reductive dehalogenase-homologous genes in deep subseafloor sedimentary metagenomes.</title>
        <authorList>
            <person name="Kawai M."/>
            <person name="Futagami T."/>
            <person name="Toyoda A."/>
            <person name="Takaki Y."/>
            <person name="Nishi S."/>
            <person name="Hori S."/>
            <person name="Arai W."/>
            <person name="Tsubouchi T."/>
            <person name="Morono Y."/>
            <person name="Uchiyama I."/>
            <person name="Ito T."/>
            <person name="Fujiyama A."/>
            <person name="Inagaki F."/>
            <person name="Takami H."/>
        </authorList>
    </citation>
    <scope>NUCLEOTIDE SEQUENCE</scope>
    <source>
        <strain evidence="7">Expedition CK06-06</strain>
    </source>
</reference>
<keyword evidence="2" id="KW-0479">Metal-binding</keyword>
<dbReference type="AlphaFoldDB" id="X1TDD5"/>
<protein>
    <recommendedName>
        <fullName evidence="6">Cysteine-rich domain-containing protein</fullName>
    </recommendedName>
</protein>
<dbReference type="EMBL" id="BARW01011897">
    <property type="protein sequence ID" value="GAI78024.1"/>
    <property type="molecule type" value="Genomic_DNA"/>
</dbReference>
<proteinExistence type="predicted"/>
<feature type="non-terminal residue" evidence="7">
    <location>
        <position position="225"/>
    </location>
</feature>
<gene>
    <name evidence="7" type="ORF">S12H4_22708</name>
</gene>
<keyword evidence="3" id="KW-0677">Repeat</keyword>
<evidence type="ECO:0000313" key="7">
    <source>
        <dbReference type="EMBL" id="GAI78024.1"/>
    </source>
</evidence>
<feature type="domain" description="Cysteine-rich" evidence="6">
    <location>
        <begin position="3"/>
        <end position="63"/>
    </location>
</feature>
<dbReference type="PANTHER" id="PTHR32479:SF19">
    <property type="entry name" value="ANAEROBIC GLYCEROL-3-PHOSPHATE DEHYDROGENASE SUBUNIT C"/>
    <property type="match status" value="1"/>
</dbReference>
<evidence type="ECO:0000259" key="6">
    <source>
        <dbReference type="Pfam" id="PF02754"/>
    </source>
</evidence>
<evidence type="ECO:0000256" key="3">
    <source>
        <dbReference type="ARBA" id="ARBA00022737"/>
    </source>
</evidence>
<dbReference type="GO" id="GO:0051539">
    <property type="term" value="F:4 iron, 4 sulfur cluster binding"/>
    <property type="evidence" value="ECO:0007669"/>
    <property type="project" value="UniProtKB-KW"/>
</dbReference>